<evidence type="ECO:0000259" key="2">
    <source>
        <dbReference type="PROSITE" id="PS51459"/>
    </source>
</evidence>
<dbReference type="InterPro" id="IPR036597">
    <property type="entry name" value="Fido-like_dom_sf"/>
</dbReference>
<accession>A0ABW7FPN1</accession>
<dbReference type="SUPFAM" id="SSF140931">
    <property type="entry name" value="Fic-like"/>
    <property type="match status" value="1"/>
</dbReference>
<dbReference type="EMBL" id="JBIGHW010000018">
    <property type="protein sequence ID" value="MFG6443249.1"/>
    <property type="molecule type" value="Genomic_DNA"/>
</dbReference>
<dbReference type="Gene3D" id="1.10.3290.10">
    <property type="entry name" value="Fido-like domain"/>
    <property type="match status" value="1"/>
</dbReference>
<sequence>MPRVTPPQELDSLVELIQAAPEGLSIEALSRQLGDHHQRRTLQRRLALLVAQGRITIQGEGRATRYHRNAQSEQGDAGGRSATQIRGTEQAVQAAGQPAYVVTSAEGAEIRAYVTQPRHLRAPVSYRLQFLEQYHPNHTAYLPQGLREQLHALGRSPADQTPAGTFARDILNRLLIDLSWASSHLEGNTYSRLDTEKLIEFGQAAEGKDALETQMILNHKQAIEYLVLNPEHARVDAETLVALHAFLSDGLMADPAAVGRIRRRAVEIGGSVYLPAALPQRLEELFGIVVRMAAEIADPFEQAFFLMVHLPYLQPFEDVNKRVSRLAANIPFIRHNLCPLSFIDVPQQAYVDAMLGVYELNRVELLRDVFVWAYERSCQQYVAVKQTLVPPDIFRLRHRQALAEVIAAIVRAGDAATEQAVKSRMPGAIPVADEDHFAKLVLAEFTALHPGNAVRFGLRPLELAAWQEAQGPRPL</sequence>
<reference evidence="3 4" key="1">
    <citation type="submission" date="2024-08" db="EMBL/GenBank/DDBJ databases">
        <authorList>
            <person name="Lu H."/>
        </authorList>
    </citation>
    <scope>NUCLEOTIDE SEQUENCE [LARGE SCALE GENOMIC DNA]</scope>
    <source>
        <strain evidence="3 4">LKC17W</strain>
    </source>
</reference>
<dbReference type="Pfam" id="PF02661">
    <property type="entry name" value="Fic"/>
    <property type="match status" value="1"/>
</dbReference>
<feature type="region of interest" description="Disordered" evidence="1">
    <location>
        <begin position="60"/>
        <end position="90"/>
    </location>
</feature>
<dbReference type="PANTHER" id="PTHR13504">
    <property type="entry name" value="FIDO DOMAIN-CONTAINING PROTEIN DDB_G0283145"/>
    <property type="match status" value="1"/>
</dbReference>
<dbReference type="PANTHER" id="PTHR13504:SF38">
    <property type="entry name" value="FIDO DOMAIN-CONTAINING PROTEIN"/>
    <property type="match status" value="1"/>
</dbReference>
<dbReference type="InterPro" id="IPR003812">
    <property type="entry name" value="Fido"/>
</dbReference>
<feature type="compositionally biased region" description="Polar residues" evidence="1">
    <location>
        <begin position="81"/>
        <end position="90"/>
    </location>
</feature>
<evidence type="ECO:0000313" key="3">
    <source>
        <dbReference type="EMBL" id="MFG6443249.1"/>
    </source>
</evidence>
<organism evidence="3 4">
    <name type="scientific">Pelomonas margarita</name>
    <dbReference type="NCBI Taxonomy" id="3299031"/>
    <lineage>
        <taxon>Bacteria</taxon>
        <taxon>Pseudomonadati</taxon>
        <taxon>Pseudomonadota</taxon>
        <taxon>Betaproteobacteria</taxon>
        <taxon>Burkholderiales</taxon>
        <taxon>Sphaerotilaceae</taxon>
        <taxon>Roseateles</taxon>
    </lineage>
</organism>
<proteinExistence type="predicted"/>
<dbReference type="RefSeq" id="WP_394401579.1">
    <property type="nucleotide sequence ID" value="NZ_JBIGHW010000018.1"/>
</dbReference>
<name>A0ABW7FPN1_9BURK</name>
<gene>
    <name evidence="3" type="ORF">ACG0Z3_21365</name>
</gene>
<protein>
    <submittedName>
        <fullName evidence="3">Fic family protein</fullName>
    </submittedName>
</protein>
<keyword evidence="4" id="KW-1185">Reference proteome</keyword>
<dbReference type="InterPro" id="IPR040198">
    <property type="entry name" value="Fido_containing"/>
</dbReference>
<comment type="caution">
    <text evidence="3">The sequence shown here is derived from an EMBL/GenBank/DDBJ whole genome shotgun (WGS) entry which is preliminary data.</text>
</comment>
<dbReference type="Proteomes" id="UP001606301">
    <property type="component" value="Unassembled WGS sequence"/>
</dbReference>
<evidence type="ECO:0000313" key="4">
    <source>
        <dbReference type="Proteomes" id="UP001606301"/>
    </source>
</evidence>
<feature type="domain" description="Fido" evidence="2">
    <location>
        <begin position="235"/>
        <end position="375"/>
    </location>
</feature>
<evidence type="ECO:0000256" key="1">
    <source>
        <dbReference type="SAM" id="MobiDB-lite"/>
    </source>
</evidence>
<dbReference type="PROSITE" id="PS51459">
    <property type="entry name" value="FIDO"/>
    <property type="match status" value="1"/>
</dbReference>